<keyword evidence="3" id="KW-1185">Reference proteome</keyword>
<sequence>MPLKHVLGIDHVMVTVRDLDASAAAWKRLGFTVSPRGTHSPHLGSGNYTIMFGEDYIELLGILTETEHNKPMRDFLKTREGVERVAFTTDDAAAGVAELQARGIAADGPVHFGRPVELPGGRVGEAKFNVFRWPLDENPGGLRIFACQHLTRETVWVPEWQSHANGATRIRRVEVLTADPKAAAAHLSRLIDEPASEVEGGWQVPSGGKRADVLFSEAAAFARRYPQAARTGTPPEGLASVVLESADVELTKAALGAEALAHDGAVSVPASAANGIVVSFVPQ</sequence>
<gene>
    <name evidence="2" type="ORF">BHK69_07485</name>
</gene>
<dbReference type="RefSeq" id="WP_069689547.1">
    <property type="nucleotide sequence ID" value="NZ_CP017147.1"/>
</dbReference>
<dbReference type="Pfam" id="PF13468">
    <property type="entry name" value="Glyoxalase_3"/>
    <property type="match status" value="1"/>
</dbReference>
<dbReference type="AlphaFoldDB" id="A0A1D7TYX8"/>
<accession>A0A1D7TYX8</accession>
<organism evidence="2 3">
    <name type="scientific">Bosea vaviloviae</name>
    <dbReference type="NCBI Taxonomy" id="1526658"/>
    <lineage>
        <taxon>Bacteria</taxon>
        <taxon>Pseudomonadati</taxon>
        <taxon>Pseudomonadota</taxon>
        <taxon>Alphaproteobacteria</taxon>
        <taxon>Hyphomicrobiales</taxon>
        <taxon>Boseaceae</taxon>
        <taxon>Bosea</taxon>
    </lineage>
</organism>
<feature type="domain" description="VOC" evidence="1">
    <location>
        <begin position="8"/>
        <end position="149"/>
    </location>
</feature>
<dbReference type="PROSITE" id="PS51819">
    <property type="entry name" value="VOC"/>
    <property type="match status" value="1"/>
</dbReference>
<dbReference type="OrthoDB" id="9812467at2"/>
<dbReference type="Gene3D" id="3.10.180.10">
    <property type="entry name" value="2,3-Dihydroxybiphenyl 1,2-Dioxygenase, domain 1"/>
    <property type="match status" value="1"/>
</dbReference>
<dbReference type="KEGG" id="bvv:BHK69_07485"/>
<dbReference type="EMBL" id="CP017147">
    <property type="protein sequence ID" value="AOO80327.1"/>
    <property type="molecule type" value="Genomic_DNA"/>
</dbReference>
<dbReference type="InterPro" id="IPR029068">
    <property type="entry name" value="Glyas_Bleomycin-R_OHBP_Dase"/>
</dbReference>
<dbReference type="STRING" id="1526658.BHK69_07485"/>
<proteinExistence type="predicted"/>
<dbReference type="InterPro" id="IPR025870">
    <property type="entry name" value="Glyoxalase-like_dom"/>
</dbReference>
<evidence type="ECO:0000313" key="2">
    <source>
        <dbReference type="EMBL" id="AOO80327.1"/>
    </source>
</evidence>
<evidence type="ECO:0000259" key="1">
    <source>
        <dbReference type="PROSITE" id="PS51819"/>
    </source>
</evidence>
<dbReference type="PANTHER" id="PTHR40265:SF1">
    <property type="entry name" value="GLYOXALASE-LIKE DOMAIN-CONTAINING PROTEIN"/>
    <property type="match status" value="1"/>
</dbReference>
<dbReference type="Proteomes" id="UP000094969">
    <property type="component" value="Chromosome"/>
</dbReference>
<name>A0A1D7TYX8_9HYPH</name>
<reference evidence="2 3" key="1">
    <citation type="journal article" date="2015" name="Antonie Van Leeuwenhoek">
        <title>Bosea vaviloviae sp. nov., a new species of slow-growing rhizobia isolated from nodules of the relict species Vavilovia formosa (Stev.) Fed.</title>
        <authorList>
            <person name="Safronova V.I."/>
            <person name="Kuznetsova I.G."/>
            <person name="Sazanova A.L."/>
            <person name="Kimeklis A.K."/>
            <person name="Belimov A.A."/>
            <person name="Andronov E.E."/>
            <person name="Pinaev A.G."/>
            <person name="Chizhevskaya E.P."/>
            <person name="Pukhaev A.R."/>
            <person name="Popov K.P."/>
            <person name="Willems A."/>
            <person name="Tikhonovich I.A."/>
        </authorList>
    </citation>
    <scope>NUCLEOTIDE SEQUENCE [LARGE SCALE GENOMIC DNA]</scope>
    <source>
        <strain evidence="2 3">Vaf18</strain>
    </source>
</reference>
<evidence type="ECO:0000313" key="3">
    <source>
        <dbReference type="Proteomes" id="UP000094969"/>
    </source>
</evidence>
<dbReference type="InterPro" id="IPR037523">
    <property type="entry name" value="VOC_core"/>
</dbReference>
<dbReference type="PANTHER" id="PTHR40265">
    <property type="entry name" value="BLL2707 PROTEIN"/>
    <property type="match status" value="1"/>
</dbReference>
<protein>
    <recommendedName>
        <fullName evidence="1">VOC domain-containing protein</fullName>
    </recommendedName>
</protein>
<dbReference type="SUPFAM" id="SSF54593">
    <property type="entry name" value="Glyoxalase/Bleomycin resistance protein/Dihydroxybiphenyl dioxygenase"/>
    <property type="match status" value="1"/>
</dbReference>